<name>A0ABD3BWF9_9LAMI</name>
<dbReference type="AlphaFoldDB" id="A0ABD3BWF9"/>
<keyword evidence="1" id="KW-0378">Hydrolase</keyword>
<evidence type="ECO:0000256" key="2">
    <source>
        <dbReference type="SAM" id="Phobius"/>
    </source>
</evidence>
<dbReference type="PANTHER" id="PTHR11247:SF40">
    <property type="entry name" value="LIPID PHOSPHATE PHOSPHATASE EPSILON 1, CHLOROPLASTIC"/>
    <property type="match status" value="1"/>
</dbReference>
<feature type="transmembrane region" description="Helical" evidence="2">
    <location>
        <begin position="178"/>
        <end position="199"/>
    </location>
</feature>
<evidence type="ECO:0000313" key="3">
    <source>
        <dbReference type="EMBL" id="KAL3621846.1"/>
    </source>
</evidence>
<dbReference type="PANTHER" id="PTHR11247">
    <property type="entry name" value="PALMITOYL-PROTEIN THIOESTERASE/DOLICHYLDIPHOSPHATASE 1"/>
    <property type="match status" value="1"/>
</dbReference>
<keyword evidence="2" id="KW-0812">Transmembrane</keyword>
<dbReference type="GO" id="GO:0016787">
    <property type="term" value="F:hydrolase activity"/>
    <property type="evidence" value="ECO:0007669"/>
    <property type="project" value="UniProtKB-KW"/>
</dbReference>
<dbReference type="InterPro" id="IPR036938">
    <property type="entry name" value="PAP2/HPO_sf"/>
</dbReference>
<dbReference type="EMBL" id="JAVIJP010000062">
    <property type="protein sequence ID" value="KAL3621846.1"/>
    <property type="molecule type" value="Genomic_DNA"/>
</dbReference>
<dbReference type="Proteomes" id="UP001632038">
    <property type="component" value="Unassembled WGS sequence"/>
</dbReference>
<keyword evidence="2" id="KW-1133">Transmembrane helix</keyword>
<proteinExistence type="predicted"/>
<comment type="caution">
    <text evidence="3">The sequence shown here is derived from an EMBL/GenBank/DDBJ whole genome shotgun (WGS) entry which is preliminary data.</text>
</comment>
<accession>A0ABD3BWF9</accession>
<reference evidence="4" key="1">
    <citation type="journal article" date="2024" name="IScience">
        <title>Strigolactones Initiate the Formation of Haustorium-like Structures in Castilleja.</title>
        <authorList>
            <person name="Buerger M."/>
            <person name="Peterson D."/>
            <person name="Chory J."/>
        </authorList>
    </citation>
    <scope>NUCLEOTIDE SEQUENCE [LARGE SCALE GENOMIC DNA]</scope>
</reference>
<sequence length="237" mass="26382">MSTISVSPITTATFNLSHWRKTQKTSKIFAVRLGFCGGFNLRKSVSWVSERKTQIIMKGFNEVRTSTRDENFEVFEQEAFVDGSLKCGARGLEATLNSLSKWLVAVLFAAVVIWRHDAEALWAAMGAVLNALLSVTLKQILKQERPFSTLRSNPGMPSSHAQAIFYTITFLNLSMVEWFGLNALTTTLCGFFFILGSYFNLGLGLPNNFTQLCRSLSGLLLDRFSPYFGSGPGKCLY</sequence>
<evidence type="ECO:0000313" key="4">
    <source>
        <dbReference type="Proteomes" id="UP001632038"/>
    </source>
</evidence>
<evidence type="ECO:0000256" key="1">
    <source>
        <dbReference type="ARBA" id="ARBA00022801"/>
    </source>
</evidence>
<organism evidence="3 4">
    <name type="scientific">Castilleja foliolosa</name>
    <dbReference type="NCBI Taxonomy" id="1961234"/>
    <lineage>
        <taxon>Eukaryota</taxon>
        <taxon>Viridiplantae</taxon>
        <taxon>Streptophyta</taxon>
        <taxon>Embryophyta</taxon>
        <taxon>Tracheophyta</taxon>
        <taxon>Spermatophyta</taxon>
        <taxon>Magnoliopsida</taxon>
        <taxon>eudicotyledons</taxon>
        <taxon>Gunneridae</taxon>
        <taxon>Pentapetalae</taxon>
        <taxon>asterids</taxon>
        <taxon>lamiids</taxon>
        <taxon>Lamiales</taxon>
        <taxon>Orobanchaceae</taxon>
        <taxon>Pedicularideae</taxon>
        <taxon>Castillejinae</taxon>
        <taxon>Castilleja</taxon>
    </lineage>
</organism>
<gene>
    <name evidence="3" type="ORF">CASFOL_034332</name>
</gene>
<evidence type="ECO:0008006" key="5">
    <source>
        <dbReference type="Google" id="ProtNLM"/>
    </source>
</evidence>
<dbReference type="SUPFAM" id="SSF48317">
    <property type="entry name" value="Acid phosphatase/Vanadium-dependent haloperoxidase"/>
    <property type="match status" value="1"/>
</dbReference>
<protein>
    <recommendedName>
        <fullName evidence="5">Phosphatidic acid phosphatase type 2/haloperoxidase domain-containing protein</fullName>
    </recommendedName>
</protein>
<keyword evidence="4" id="KW-1185">Reference proteome</keyword>
<keyword evidence="2" id="KW-0472">Membrane</keyword>